<reference evidence="9 10" key="1">
    <citation type="journal article" date="2016" name="BMC Genomics">
        <title>Comparative genomic and transcriptomic analyses of the Fuzhuan brick tea-fermentation fungus Aspergillus cristatus.</title>
        <authorList>
            <person name="Ge Y."/>
            <person name="Wang Y."/>
            <person name="Liu Y."/>
            <person name="Tan Y."/>
            <person name="Ren X."/>
            <person name="Zhang X."/>
            <person name="Hyde K.D."/>
            <person name="Liu Y."/>
            <person name="Liu Z."/>
        </authorList>
    </citation>
    <scope>NUCLEOTIDE SEQUENCE [LARGE SCALE GENOMIC DNA]</scope>
    <source>
        <strain evidence="9 10">GZAAS20.1005</strain>
    </source>
</reference>
<evidence type="ECO:0000256" key="1">
    <source>
        <dbReference type="ARBA" id="ARBA00001971"/>
    </source>
</evidence>
<dbReference type="OrthoDB" id="3366823at2759"/>
<dbReference type="VEuPathDB" id="FungiDB:SI65_01222"/>
<dbReference type="GO" id="GO:0004497">
    <property type="term" value="F:monooxygenase activity"/>
    <property type="evidence" value="ECO:0007669"/>
    <property type="project" value="InterPro"/>
</dbReference>
<dbReference type="PANTHER" id="PTHR24306:SF7">
    <property type="entry name" value="AHBB"/>
    <property type="match status" value="1"/>
</dbReference>
<dbReference type="GO" id="GO:0016705">
    <property type="term" value="F:oxidoreductase activity, acting on paired donors, with incorporation or reduction of molecular oxygen"/>
    <property type="evidence" value="ECO:0007669"/>
    <property type="project" value="InterPro"/>
</dbReference>
<dbReference type="PANTHER" id="PTHR24306">
    <property type="match status" value="1"/>
</dbReference>
<keyword evidence="10" id="KW-1185">Reference proteome</keyword>
<organism evidence="9 10">
    <name type="scientific">Aspergillus cristatus</name>
    <name type="common">Chinese Fuzhuan brick tea-fermentation fungus</name>
    <name type="synonym">Eurotium cristatum</name>
    <dbReference type="NCBI Taxonomy" id="573508"/>
    <lineage>
        <taxon>Eukaryota</taxon>
        <taxon>Fungi</taxon>
        <taxon>Dikarya</taxon>
        <taxon>Ascomycota</taxon>
        <taxon>Pezizomycotina</taxon>
        <taxon>Eurotiomycetes</taxon>
        <taxon>Eurotiomycetidae</taxon>
        <taxon>Eurotiales</taxon>
        <taxon>Aspergillaceae</taxon>
        <taxon>Aspergillus</taxon>
        <taxon>Aspergillus subgen. Aspergillus</taxon>
    </lineage>
</organism>
<dbReference type="EMBL" id="JXNT01000001">
    <property type="protein sequence ID" value="ODM23633.1"/>
    <property type="molecule type" value="Genomic_DNA"/>
</dbReference>
<protein>
    <recommendedName>
        <fullName evidence="11">Cytochrome P450</fullName>
    </recommendedName>
</protein>
<comment type="similarity">
    <text evidence="3">Belongs to the cytochrome P450 family.</text>
</comment>
<keyword evidence="6" id="KW-0560">Oxidoreductase</keyword>
<proteinExistence type="inferred from homology"/>
<evidence type="ECO:0000256" key="2">
    <source>
        <dbReference type="ARBA" id="ARBA00004389"/>
    </source>
</evidence>
<evidence type="ECO:0000313" key="9">
    <source>
        <dbReference type="EMBL" id="ODM23633.1"/>
    </source>
</evidence>
<dbReference type="Proteomes" id="UP000094569">
    <property type="component" value="Unassembled WGS sequence"/>
</dbReference>
<accession>A0A1E3BRN7</accession>
<evidence type="ECO:0000256" key="7">
    <source>
        <dbReference type="ARBA" id="ARBA00023004"/>
    </source>
</evidence>
<dbReference type="GO" id="GO:0005789">
    <property type="term" value="C:endoplasmic reticulum membrane"/>
    <property type="evidence" value="ECO:0007669"/>
    <property type="project" value="UniProtKB-SubCell"/>
</dbReference>
<gene>
    <name evidence="9" type="ORF">SI65_01222</name>
</gene>
<dbReference type="AlphaFoldDB" id="A0A1E3BRN7"/>
<evidence type="ECO:0000256" key="6">
    <source>
        <dbReference type="ARBA" id="ARBA00023002"/>
    </source>
</evidence>
<dbReference type="InterPro" id="IPR002403">
    <property type="entry name" value="Cyt_P450_E_grp-IV"/>
</dbReference>
<dbReference type="InterPro" id="IPR001128">
    <property type="entry name" value="Cyt_P450"/>
</dbReference>
<dbReference type="CDD" id="cd11040">
    <property type="entry name" value="CYP7_CYP8-like"/>
    <property type="match status" value="1"/>
</dbReference>
<evidence type="ECO:0000256" key="5">
    <source>
        <dbReference type="ARBA" id="ARBA00022723"/>
    </source>
</evidence>
<comment type="caution">
    <text evidence="9">The sequence shown here is derived from an EMBL/GenBank/DDBJ whole genome shotgun (WGS) entry which is preliminary data.</text>
</comment>
<comment type="cofactor">
    <cofactor evidence="1 8">
        <name>heme</name>
        <dbReference type="ChEBI" id="CHEBI:30413"/>
    </cofactor>
</comment>
<dbReference type="Gene3D" id="1.10.630.10">
    <property type="entry name" value="Cytochrome P450"/>
    <property type="match status" value="1"/>
</dbReference>
<dbReference type="Pfam" id="PF00067">
    <property type="entry name" value="p450"/>
    <property type="match status" value="1"/>
</dbReference>
<dbReference type="PRINTS" id="PR00465">
    <property type="entry name" value="EP450IV"/>
</dbReference>
<evidence type="ECO:0008006" key="11">
    <source>
        <dbReference type="Google" id="ProtNLM"/>
    </source>
</evidence>
<dbReference type="GO" id="GO:0005506">
    <property type="term" value="F:iron ion binding"/>
    <property type="evidence" value="ECO:0007669"/>
    <property type="project" value="InterPro"/>
</dbReference>
<dbReference type="GO" id="GO:0020037">
    <property type="term" value="F:heme binding"/>
    <property type="evidence" value="ECO:0007669"/>
    <property type="project" value="InterPro"/>
</dbReference>
<keyword evidence="4" id="KW-0444">Lipid biosynthesis</keyword>
<evidence type="ECO:0000256" key="3">
    <source>
        <dbReference type="ARBA" id="ARBA00010617"/>
    </source>
</evidence>
<dbReference type="InterPro" id="IPR036396">
    <property type="entry name" value="Cyt_P450_sf"/>
</dbReference>
<dbReference type="SUPFAM" id="SSF48264">
    <property type="entry name" value="Cytochrome P450"/>
    <property type="match status" value="1"/>
</dbReference>
<evidence type="ECO:0000256" key="4">
    <source>
        <dbReference type="ARBA" id="ARBA00022516"/>
    </source>
</evidence>
<keyword evidence="5 8" id="KW-0479">Metal-binding</keyword>
<keyword evidence="8" id="KW-0349">Heme</keyword>
<name>A0A1E3BRN7_ASPCR</name>
<feature type="binding site" description="axial binding residue" evidence="8">
    <location>
        <position position="516"/>
    </location>
    <ligand>
        <name>heme</name>
        <dbReference type="ChEBI" id="CHEBI:30413"/>
    </ligand>
    <ligandPart>
        <name>Fe</name>
        <dbReference type="ChEBI" id="CHEBI:18248"/>
    </ligandPart>
</feature>
<keyword evidence="7 8" id="KW-0408">Iron</keyword>
<evidence type="ECO:0000313" key="10">
    <source>
        <dbReference type="Proteomes" id="UP000094569"/>
    </source>
</evidence>
<keyword evidence="4" id="KW-0443">Lipid metabolism</keyword>
<comment type="subcellular location">
    <subcellularLocation>
        <location evidence="2">Endoplasmic reticulum membrane</location>
        <topology evidence="2">Single-pass membrane protein</topology>
    </subcellularLocation>
</comment>
<evidence type="ECO:0000256" key="8">
    <source>
        <dbReference type="PIRSR" id="PIRSR602403-1"/>
    </source>
</evidence>
<sequence>MENYLSLAENLIEIAKDALSGPTWVTVLVALAVTCITTRIITGFQCRSSKTDAGYFRPVRMAPYWFPWLGHSLSFAWNMTSCVRKARDRMGEPVFGLILGGAKQNVVASPSMAQSVFAFRGASNSPFIDRIMEKVFGDSGIVRKMSPADRQELHQYVSHFLQEPFITEATNAFIRRIQRETPNLVTFSWSMVDQVPWERASEVTVENIDGKNVCEADLFALVRNFSAHITTAGFFGQALLEDFPNLFDDLWILDSQFPTLSKGAPRWLPIPGLPAAYKARSRLLQALATFQEAFIAWDDGRDPGVKFRDLDDVAEPIKQRARTMHKMGFSSMASASAHLSMLWAMNGNTTNIVFWNLIRVCAEPTLLEEIRKEIAPYVKASRPSREETGFPFEEPPQITIDSQGLFNSCPLLKASFYETLRLDSAGFSLKELSSDLTLTESKEDAANDGLKQPRVYKLSKGDSIAISHGALQNDSRYFSNPSQYDPLRFITTDPDTGAKRAEMHTIKPFGGGVVRCKGRVLAERENLAFIAAIVTMWDIEPVRGKQLVVPGRKASPGTFSPKKDVRVRMRARV</sequence>
<dbReference type="STRING" id="573508.A0A1E3BRN7"/>